<dbReference type="RefSeq" id="WP_148782051.1">
    <property type="nucleotide sequence ID" value="NZ_VNHU01000003.1"/>
</dbReference>
<reference evidence="1 2" key="1">
    <citation type="submission" date="2019-07" db="EMBL/GenBank/DDBJ databases">
        <title>Genomic Encyclopedia of Archaeal and Bacterial Type Strains, Phase II (KMG-II): from individual species to whole genera.</title>
        <authorList>
            <person name="Goeker M."/>
        </authorList>
    </citation>
    <scope>NUCLEOTIDE SEQUENCE [LARGE SCALE GENOMIC DNA]</scope>
    <source>
        <strain evidence="1 2">DSM 17527</strain>
    </source>
</reference>
<dbReference type="AlphaFoldDB" id="A0A5S5C8V9"/>
<gene>
    <name evidence="1" type="ORF">BD809_103110</name>
</gene>
<dbReference type="OrthoDB" id="9807941at2"/>
<accession>A0A5S5C8V9</accession>
<dbReference type="Proteomes" id="UP000324376">
    <property type="component" value="Unassembled WGS sequence"/>
</dbReference>
<dbReference type="EMBL" id="VNHU01000003">
    <property type="protein sequence ID" value="TYP75048.1"/>
    <property type="molecule type" value="Genomic_DNA"/>
</dbReference>
<comment type="caution">
    <text evidence="1">The sequence shown here is derived from an EMBL/GenBank/DDBJ whole genome shotgun (WGS) entry which is preliminary data.</text>
</comment>
<dbReference type="GO" id="GO:0004519">
    <property type="term" value="F:endonuclease activity"/>
    <property type="evidence" value="ECO:0007669"/>
    <property type="project" value="UniProtKB-KW"/>
</dbReference>
<keyword evidence="1" id="KW-0540">Nuclease</keyword>
<organism evidence="1 2">
    <name type="scientific">Aquimarina intermedia</name>
    <dbReference type="NCBI Taxonomy" id="350814"/>
    <lineage>
        <taxon>Bacteria</taxon>
        <taxon>Pseudomonadati</taxon>
        <taxon>Bacteroidota</taxon>
        <taxon>Flavobacteriia</taxon>
        <taxon>Flavobacteriales</taxon>
        <taxon>Flavobacteriaceae</taxon>
        <taxon>Aquimarina</taxon>
    </lineage>
</organism>
<proteinExistence type="predicted"/>
<keyword evidence="1" id="KW-0378">Hydrolase</keyword>
<name>A0A5S5C8V9_9FLAO</name>
<keyword evidence="2" id="KW-1185">Reference proteome</keyword>
<keyword evidence="1" id="KW-0255">Endonuclease</keyword>
<evidence type="ECO:0000313" key="1">
    <source>
        <dbReference type="EMBL" id="TYP75048.1"/>
    </source>
</evidence>
<protein>
    <submittedName>
        <fullName evidence="1">Putative flap endonuclease-1-like 5' DNA nuclease</fullName>
    </submittedName>
</protein>
<evidence type="ECO:0000313" key="2">
    <source>
        <dbReference type="Proteomes" id="UP000324376"/>
    </source>
</evidence>
<sequence>MLDFSNESNWWCLFALLLFAFVLGWFLSKWVNNSEYKRTERQKEVLRVQTPIANTTFTSKSPVNSEAPASNIKAVKTRDRNGVPAEAKKPTLNFDNFGKADPSQKDNLKLISGVGPFIEGKLNSIGIYTFDQISKFSKEDIDAVTQLIQFFPGRIERDNWKQQAIDLKN</sequence>